<proteinExistence type="predicted"/>
<accession>A0A8X6LB04</accession>
<keyword evidence="2" id="KW-1185">Reference proteome</keyword>
<sequence length="193" mass="22257">MCGILFRHRRIPTDHVCDDYDPLDHFCDDYDGLDHVSALPTVGGATQNHNKEQFHIYANDSSIPGSNETGTAYHFEPFEDGLLDRTPTPIFTQSWRRETGAVQSAASELSKSPQLEISSPGRFTSGIQNRQKTQIVEELKYRKRHELEFLIKQGWNLKLYFIFSYFNITRNKKKLTTELKPLLRLNVHALYAP</sequence>
<name>A0A8X6LB04_TRICU</name>
<reference evidence="1" key="1">
    <citation type="submission" date="2020-07" db="EMBL/GenBank/DDBJ databases">
        <title>Multicomponent nature underlies the extraordinary mechanical properties of spider dragline silk.</title>
        <authorList>
            <person name="Kono N."/>
            <person name="Nakamura H."/>
            <person name="Mori M."/>
            <person name="Yoshida Y."/>
            <person name="Ohtoshi R."/>
            <person name="Malay A.D."/>
            <person name="Moran D.A.P."/>
            <person name="Tomita M."/>
            <person name="Numata K."/>
            <person name="Arakawa K."/>
        </authorList>
    </citation>
    <scope>NUCLEOTIDE SEQUENCE</scope>
</reference>
<gene>
    <name evidence="1" type="ORF">TNCT_679701</name>
</gene>
<protein>
    <submittedName>
        <fullName evidence="1">Uncharacterized protein</fullName>
    </submittedName>
</protein>
<comment type="caution">
    <text evidence="1">The sequence shown here is derived from an EMBL/GenBank/DDBJ whole genome shotgun (WGS) entry which is preliminary data.</text>
</comment>
<organism evidence="1 2">
    <name type="scientific">Trichonephila clavata</name>
    <name type="common">Joro spider</name>
    <name type="synonym">Nephila clavata</name>
    <dbReference type="NCBI Taxonomy" id="2740835"/>
    <lineage>
        <taxon>Eukaryota</taxon>
        <taxon>Metazoa</taxon>
        <taxon>Ecdysozoa</taxon>
        <taxon>Arthropoda</taxon>
        <taxon>Chelicerata</taxon>
        <taxon>Arachnida</taxon>
        <taxon>Araneae</taxon>
        <taxon>Araneomorphae</taxon>
        <taxon>Entelegynae</taxon>
        <taxon>Araneoidea</taxon>
        <taxon>Nephilidae</taxon>
        <taxon>Trichonephila</taxon>
    </lineage>
</organism>
<evidence type="ECO:0000313" key="2">
    <source>
        <dbReference type="Proteomes" id="UP000887116"/>
    </source>
</evidence>
<dbReference type="Proteomes" id="UP000887116">
    <property type="component" value="Unassembled WGS sequence"/>
</dbReference>
<dbReference type="EMBL" id="BMAO01005528">
    <property type="protein sequence ID" value="GFR01962.1"/>
    <property type="molecule type" value="Genomic_DNA"/>
</dbReference>
<evidence type="ECO:0000313" key="1">
    <source>
        <dbReference type="EMBL" id="GFR01962.1"/>
    </source>
</evidence>
<dbReference type="AlphaFoldDB" id="A0A8X6LB04"/>